<dbReference type="EMBL" id="CP035467">
    <property type="protein sequence ID" value="QCW84633.1"/>
    <property type="molecule type" value="Genomic_DNA"/>
</dbReference>
<reference evidence="5" key="1">
    <citation type="journal article" date="2019" name="J. Bacteriol.">
        <title>A Mutagenic Screen Identifies a TonB-Dependent Receptor Required for the Lanthanide Metal Switch in the Type I Methanotroph 'Methylotuvimicrobium buryatense' 5GB1C.</title>
        <authorList>
            <person name="Groom J.D."/>
            <person name="Ford S.M."/>
            <person name="Pesesky M.W."/>
            <person name="Lidstrom M.E."/>
        </authorList>
    </citation>
    <scope>NUCLEOTIDE SEQUENCE [LARGE SCALE GENOMIC DNA]</scope>
    <source>
        <strain evidence="5">5GB1C</strain>
    </source>
</reference>
<dbReference type="InterPro" id="IPR038488">
    <property type="entry name" value="Integrase_DNA-bd_sf"/>
</dbReference>
<dbReference type="OrthoDB" id="9795573at2"/>
<evidence type="ECO:0000313" key="4">
    <source>
        <dbReference type="EMBL" id="QCW84633.1"/>
    </source>
</evidence>
<keyword evidence="2" id="KW-0229">DNA integration</keyword>
<sequence>MTLSVKDLRDAEPRDKQYKLTDREGLYVLVHPNGGKYFRYDYRFGGKRKTLALGTFPETSLR</sequence>
<comment type="similarity">
    <text evidence="1">Belongs to the 'phage' integrase family.</text>
</comment>
<dbReference type="PANTHER" id="PTHR30629">
    <property type="entry name" value="PROPHAGE INTEGRASE"/>
    <property type="match status" value="1"/>
</dbReference>
<accession>A0A4P9UVG7</accession>
<feature type="domain" description="Integrase DNA-binding" evidence="3">
    <location>
        <begin position="4"/>
        <end position="61"/>
    </location>
</feature>
<dbReference type="GO" id="GO:0015074">
    <property type="term" value="P:DNA integration"/>
    <property type="evidence" value="ECO:0007669"/>
    <property type="project" value="UniProtKB-KW"/>
</dbReference>
<dbReference type="InterPro" id="IPR050808">
    <property type="entry name" value="Phage_Integrase"/>
</dbReference>
<dbReference type="InterPro" id="IPR025166">
    <property type="entry name" value="Integrase_DNA_bind_dom"/>
</dbReference>
<dbReference type="Pfam" id="PF13356">
    <property type="entry name" value="Arm-DNA-bind_3"/>
    <property type="match status" value="1"/>
</dbReference>
<evidence type="ECO:0000256" key="1">
    <source>
        <dbReference type="ARBA" id="ARBA00008857"/>
    </source>
</evidence>
<dbReference type="Proteomes" id="UP000305881">
    <property type="component" value="Chromosome"/>
</dbReference>
<dbReference type="Gene3D" id="3.30.160.390">
    <property type="entry name" value="Integrase, DNA-binding domain"/>
    <property type="match status" value="1"/>
</dbReference>
<name>A0A4P9UVG7_METBY</name>
<organism evidence="4 5">
    <name type="scientific">Methylotuvimicrobium buryatense</name>
    <name type="common">Methylomicrobium buryatense</name>
    <dbReference type="NCBI Taxonomy" id="95641"/>
    <lineage>
        <taxon>Bacteria</taxon>
        <taxon>Pseudomonadati</taxon>
        <taxon>Pseudomonadota</taxon>
        <taxon>Gammaproteobacteria</taxon>
        <taxon>Methylococcales</taxon>
        <taxon>Methylococcaceae</taxon>
        <taxon>Methylotuvimicrobium</taxon>
    </lineage>
</organism>
<gene>
    <name evidence="4" type="ORF">EQU24_22105</name>
</gene>
<proteinExistence type="inferred from homology"/>
<evidence type="ECO:0000313" key="5">
    <source>
        <dbReference type="Proteomes" id="UP000305881"/>
    </source>
</evidence>
<evidence type="ECO:0000256" key="2">
    <source>
        <dbReference type="ARBA" id="ARBA00022908"/>
    </source>
</evidence>
<dbReference type="STRING" id="675511.GCA_000341735_03005"/>
<keyword evidence="5" id="KW-1185">Reference proteome</keyword>
<dbReference type="PANTHER" id="PTHR30629:SF2">
    <property type="entry name" value="PROPHAGE INTEGRASE INTS-RELATED"/>
    <property type="match status" value="1"/>
</dbReference>
<dbReference type="KEGG" id="mbur:EQU24_22105"/>
<dbReference type="AlphaFoldDB" id="A0A4P9UVG7"/>
<protein>
    <submittedName>
        <fullName evidence="4">DUF4102 domain-containing protein</fullName>
    </submittedName>
</protein>
<dbReference type="RefSeq" id="WP_017841476.1">
    <property type="nucleotide sequence ID" value="NZ_CP035467.1"/>
</dbReference>
<evidence type="ECO:0000259" key="3">
    <source>
        <dbReference type="Pfam" id="PF13356"/>
    </source>
</evidence>